<keyword evidence="3" id="KW-1185">Reference proteome</keyword>
<feature type="transmembrane region" description="Helical" evidence="1">
    <location>
        <begin position="160"/>
        <end position="177"/>
    </location>
</feature>
<dbReference type="InParanoid" id="D4H889"/>
<sequence>MELVNNFYIQYRDRILLGQALSACFGLLYAVWSVQLTIQMWKREKAPILAMINLMGGTLTGWVLIFCPVLWVWCAEFAGQADPELVKTVHFIGWYVYDMTYMITTVQGFAIGALVFLDKEKPALMPKWAAAFAVFVGASFFPLTFLPYFKDGIFAINGYWSFHTAFIGYGLFIVVICI</sequence>
<dbReference type="Proteomes" id="UP000002012">
    <property type="component" value="Chromosome"/>
</dbReference>
<feature type="transmembrane region" description="Helical" evidence="1">
    <location>
        <begin position="128"/>
        <end position="148"/>
    </location>
</feature>
<dbReference type="EMBL" id="CP001968">
    <property type="protein sequence ID" value="ADD68238.1"/>
    <property type="molecule type" value="Genomic_DNA"/>
</dbReference>
<keyword evidence="1" id="KW-0812">Transmembrane</keyword>
<keyword evidence="1" id="KW-1133">Transmembrane helix</keyword>
<proteinExistence type="predicted"/>
<organism evidence="2 3">
    <name type="scientific">Denitrovibrio acetiphilus (strain DSM 12809 / NBRC 114555 / N2460)</name>
    <dbReference type="NCBI Taxonomy" id="522772"/>
    <lineage>
        <taxon>Bacteria</taxon>
        <taxon>Pseudomonadati</taxon>
        <taxon>Deferribacterota</taxon>
        <taxon>Deferribacteres</taxon>
        <taxon>Deferribacterales</taxon>
        <taxon>Geovibrionaceae</taxon>
        <taxon>Denitrovibrio</taxon>
    </lineage>
</organism>
<dbReference type="eggNOG" id="ENOG502ZCIY">
    <property type="taxonomic scope" value="Bacteria"/>
</dbReference>
<accession>D4H889</accession>
<evidence type="ECO:0000313" key="3">
    <source>
        <dbReference type="Proteomes" id="UP000002012"/>
    </source>
</evidence>
<protein>
    <submittedName>
        <fullName evidence="2">Uncharacterized protein</fullName>
    </submittedName>
</protein>
<gene>
    <name evidence="2" type="ordered locus">Dacet_1468</name>
</gene>
<dbReference type="AlphaFoldDB" id="D4H889"/>
<dbReference type="PaxDb" id="522772-Dacet_1468"/>
<reference evidence="2 3" key="1">
    <citation type="journal article" date="2010" name="Stand. Genomic Sci.">
        <title>Complete genome sequence of Denitrovibrio acetiphilus type strain (N2460).</title>
        <authorList>
            <person name="Kiss H."/>
            <person name="Lang E."/>
            <person name="Lapidus A."/>
            <person name="Copeland A."/>
            <person name="Nolan M."/>
            <person name="Glavina Del Rio T."/>
            <person name="Chen F."/>
            <person name="Lucas S."/>
            <person name="Tice H."/>
            <person name="Cheng J.F."/>
            <person name="Han C."/>
            <person name="Goodwin L."/>
            <person name="Pitluck S."/>
            <person name="Liolios K."/>
            <person name="Pati A."/>
            <person name="Ivanova N."/>
            <person name="Mavromatis K."/>
            <person name="Chen A."/>
            <person name="Palaniappan K."/>
            <person name="Land M."/>
            <person name="Hauser L."/>
            <person name="Chang Y.J."/>
            <person name="Jeffries C.D."/>
            <person name="Detter J.C."/>
            <person name="Brettin T."/>
            <person name="Spring S."/>
            <person name="Rohde M."/>
            <person name="Goker M."/>
            <person name="Woyke T."/>
            <person name="Bristow J."/>
            <person name="Eisen J.A."/>
            <person name="Markowitz V."/>
            <person name="Hugenholtz P."/>
            <person name="Kyrpides N.C."/>
            <person name="Klenk H.P."/>
        </authorList>
    </citation>
    <scope>NUCLEOTIDE SEQUENCE [LARGE SCALE GENOMIC DNA]</scope>
    <source>
        <strain evidence="3">DSM 12809 / NBRC 114555 / N2460</strain>
    </source>
</reference>
<name>D4H889_DENA2</name>
<evidence type="ECO:0000313" key="2">
    <source>
        <dbReference type="EMBL" id="ADD68238.1"/>
    </source>
</evidence>
<feature type="transmembrane region" description="Helical" evidence="1">
    <location>
        <begin position="48"/>
        <end position="72"/>
    </location>
</feature>
<evidence type="ECO:0000256" key="1">
    <source>
        <dbReference type="SAM" id="Phobius"/>
    </source>
</evidence>
<dbReference type="KEGG" id="dap:Dacet_1468"/>
<feature type="transmembrane region" description="Helical" evidence="1">
    <location>
        <begin position="15"/>
        <end position="36"/>
    </location>
</feature>
<feature type="transmembrane region" description="Helical" evidence="1">
    <location>
        <begin position="92"/>
        <end position="116"/>
    </location>
</feature>
<keyword evidence="1" id="KW-0472">Membrane</keyword>
<dbReference type="HOGENOM" id="CLU_081621_1_0_0"/>